<keyword evidence="2" id="KW-0812">Transmembrane</keyword>
<keyword evidence="2" id="KW-0472">Membrane</keyword>
<evidence type="ECO:0000256" key="2">
    <source>
        <dbReference type="SAM" id="Phobius"/>
    </source>
</evidence>
<dbReference type="AlphaFoldDB" id="A0A8E2F041"/>
<feature type="compositionally biased region" description="Polar residues" evidence="1">
    <location>
        <begin position="95"/>
        <end position="108"/>
    </location>
</feature>
<feature type="transmembrane region" description="Helical" evidence="2">
    <location>
        <begin position="326"/>
        <end position="348"/>
    </location>
</feature>
<accession>A0A8E2F041</accession>
<name>A0A8E2F041_9PEZI</name>
<feature type="transmembrane region" description="Helical" evidence="2">
    <location>
        <begin position="222"/>
        <end position="239"/>
    </location>
</feature>
<evidence type="ECO:0000313" key="3">
    <source>
        <dbReference type="EMBL" id="OCL07860.1"/>
    </source>
</evidence>
<feature type="region of interest" description="Disordered" evidence="1">
    <location>
        <begin position="95"/>
        <end position="129"/>
    </location>
</feature>
<feature type="compositionally biased region" description="Basic and acidic residues" evidence="1">
    <location>
        <begin position="109"/>
        <end position="129"/>
    </location>
</feature>
<dbReference type="Proteomes" id="UP000250140">
    <property type="component" value="Unassembled WGS sequence"/>
</dbReference>
<evidence type="ECO:0000313" key="4">
    <source>
        <dbReference type="Proteomes" id="UP000250140"/>
    </source>
</evidence>
<sequence>MAHAIVEFDMAVKSMEKMSHCDRVTVKYNLPFWKALIWFCCGKPRGTDEETQSVKSQNKKDPWSIEWTLTHSYFANMGGFHLFVDADKFPHKDSCQYTKTNESPGESESANKNKSADDNKSADENKSLSKDELADDMHEIMDKYFFSTDKYERVYGISPLTTAQLANCWDYIEKFQLEEKEIKDRSKGDFFTKTVALFQISSLLFSVIVRSVRHLDICQLELVTLAFVACGVLTYICWYKPQSIETVTKIWLSDSIMNPNLRDPWQTIRELRIPKYDKFWQILTSTEKNAEPNDPWRIPNDNIPRANTKNIRVWNFEFPTPIERSLWRVAALISVCIPPITLIILPLIQLRMKRGDVQGFMSACLFAMRRFDDRELDESLKRLEELYGRPENIDEKHYMDVFEGSEPEKLKELHGFISERDSDFPFGFSKQFESLLQEFVVTPNPNLRKQHTLLFGAPKYNRTGIHSSQKNANLSLQDYLGGRYSKCTMIVCSSASHQPKGAERSGCVGNKVGHSGYALEEAVQHSTPDPLDYLCYRPFCDQNTASHFGVLKSGLCIGGQRDIIDRGPMGNNLGIQNDKEGVAEPAAALELVLLTVVPAAGTMLKLGEG</sequence>
<keyword evidence="2" id="KW-1133">Transmembrane helix</keyword>
<organism evidence="3 4">
    <name type="scientific">Glonium stellatum</name>
    <dbReference type="NCBI Taxonomy" id="574774"/>
    <lineage>
        <taxon>Eukaryota</taxon>
        <taxon>Fungi</taxon>
        <taxon>Dikarya</taxon>
        <taxon>Ascomycota</taxon>
        <taxon>Pezizomycotina</taxon>
        <taxon>Dothideomycetes</taxon>
        <taxon>Pleosporomycetidae</taxon>
        <taxon>Gloniales</taxon>
        <taxon>Gloniaceae</taxon>
        <taxon>Glonium</taxon>
    </lineage>
</organism>
<dbReference type="PANTHER" id="PTHR35043">
    <property type="entry name" value="TRANSCRIPTION FACTOR DOMAIN-CONTAINING PROTEIN"/>
    <property type="match status" value="1"/>
</dbReference>
<dbReference type="EMBL" id="KV749774">
    <property type="protein sequence ID" value="OCL07860.1"/>
    <property type="molecule type" value="Genomic_DNA"/>
</dbReference>
<gene>
    <name evidence="3" type="ORF">AOQ84DRAFT_377310</name>
</gene>
<feature type="transmembrane region" description="Helical" evidence="2">
    <location>
        <begin position="190"/>
        <end position="210"/>
    </location>
</feature>
<dbReference type="PANTHER" id="PTHR35043:SF8">
    <property type="entry name" value="DUF4220 DOMAIN-CONTAINING PROTEIN"/>
    <property type="match status" value="1"/>
</dbReference>
<reference evidence="3 4" key="1">
    <citation type="journal article" date="2016" name="Nat. Commun.">
        <title>Ectomycorrhizal ecology is imprinted in the genome of the dominant symbiotic fungus Cenococcum geophilum.</title>
        <authorList>
            <consortium name="DOE Joint Genome Institute"/>
            <person name="Peter M."/>
            <person name="Kohler A."/>
            <person name="Ohm R.A."/>
            <person name="Kuo A."/>
            <person name="Krutzmann J."/>
            <person name="Morin E."/>
            <person name="Arend M."/>
            <person name="Barry K.W."/>
            <person name="Binder M."/>
            <person name="Choi C."/>
            <person name="Clum A."/>
            <person name="Copeland A."/>
            <person name="Grisel N."/>
            <person name="Haridas S."/>
            <person name="Kipfer T."/>
            <person name="LaButti K."/>
            <person name="Lindquist E."/>
            <person name="Lipzen A."/>
            <person name="Maire R."/>
            <person name="Meier B."/>
            <person name="Mihaltcheva S."/>
            <person name="Molinier V."/>
            <person name="Murat C."/>
            <person name="Poggeler S."/>
            <person name="Quandt C.A."/>
            <person name="Sperisen C."/>
            <person name="Tritt A."/>
            <person name="Tisserant E."/>
            <person name="Crous P.W."/>
            <person name="Henrissat B."/>
            <person name="Nehls U."/>
            <person name="Egli S."/>
            <person name="Spatafora J.W."/>
            <person name="Grigoriev I.V."/>
            <person name="Martin F.M."/>
        </authorList>
    </citation>
    <scope>NUCLEOTIDE SEQUENCE [LARGE SCALE GENOMIC DNA]</scope>
    <source>
        <strain evidence="3 4">CBS 207.34</strain>
    </source>
</reference>
<proteinExistence type="predicted"/>
<protein>
    <submittedName>
        <fullName evidence="3">Uncharacterized protein</fullName>
    </submittedName>
</protein>
<evidence type="ECO:0000256" key="1">
    <source>
        <dbReference type="SAM" id="MobiDB-lite"/>
    </source>
</evidence>
<dbReference type="OrthoDB" id="9451547at2759"/>
<keyword evidence="4" id="KW-1185">Reference proteome</keyword>